<dbReference type="GO" id="GO:0016020">
    <property type="term" value="C:membrane"/>
    <property type="evidence" value="ECO:0007669"/>
    <property type="project" value="UniProtKB-SubCell"/>
</dbReference>
<dbReference type="Gene3D" id="1.20.1530.20">
    <property type="match status" value="3"/>
</dbReference>
<keyword evidence="7" id="KW-0406">Ion transport</keyword>
<feature type="transmembrane region" description="Helical" evidence="11">
    <location>
        <begin position="35"/>
        <end position="53"/>
    </location>
</feature>
<feature type="transmembrane region" description="Helical" evidence="11">
    <location>
        <begin position="94"/>
        <end position="115"/>
    </location>
</feature>
<protein>
    <recommendedName>
        <fullName evidence="12">Cation/H+ exchanger transmembrane domain-containing protein</fullName>
    </recommendedName>
</protein>
<keyword evidence="2" id="KW-0813">Transport</keyword>
<dbReference type="EMBL" id="ABDG02000025">
    <property type="protein sequence ID" value="EHK43734.1"/>
    <property type="molecule type" value="Genomic_DNA"/>
</dbReference>
<gene>
    <name evidence="13" type="ORF">TRIATDRAFT_284500</name>
</gene>
<dbReference type="GeneID" id="25779658"/>
<evidence type="ECO:0000259" key="12">
    <source>
        <dbReference type="Pfam" id="PF00999"/>
    </source>
</evidence>
<dbReference type="PANTHER" id="PTHR43562">
    <property type="entry name" value="NAPA-TYPE SODIUM/HYDROGEN ANTIPORTER"/>
    <property type="match status" value="1"/>
</dbReference>
<dbReference type="AlphaFoldDB" id="G9NYW4"/>
<feature type="transmembrane region" description="Helical" evidence="11">
    <location>
        <begin position="157"/>
        <end position="180"/>
    </location>
</feature>
<evidence type="ECO:0000256" key="2">
    <source>
        <dbReference type="ARBA" id="ARBA00022448"/>
    </source>
</evidence>
<dbReference type="GO" id="GO:0006814">
    <property type="term" value="P:sodium ion transport"/>
    <property type="evidence" value="ECO:0007669"/>
    <property type="project" value="UniProtKB-KW"/>
</dbReference>
<feature type="transmembrane region" description="Helical" evidence="11">
    <location>
        <begin position="390"/>
        <end position="408"/>
    </location>
</feature>
<dbReference type="GO" id="GO:1902600">
    <property type="term" value="P:proton transmembrane transport"/>
    <property type="evidence" value="ECO:0007669"/>
    <property type="project" value="InterPro"/>
</dbReference>
<keyword evidence="14" id="KW-1185">Reference proteome</keyword>
<feature type="transmembrane region" description="Helical" evidence="11">
    <location>
        <begin position="531"/>
        <end position="554"/>
    </location>
</feature>
<dbReference type="InterPro" id="IPR038770">
    <property type="entry name" value="Na+/solute_symporter_sf"/>
</dbReference>
<keyword evidence="9" id="KW-0739">Sodium transport</keyword>
<reference evidence="13 14" key="1">
    <citation type="journal article" date="2011" name="Genome Biol.">
        <title>Comparative genome sequence analysis underscores mycoparasitism as the ancestral life style of Trichoderma.</title>
        <authorList>
            <person name="Kubicek C.P."/>
            <person name="Herrera-Estrella A."/>
            <person name="Seidl-Seiboth V."/>
            <person name="Martinez D.A."/>
            <person name="Druzhinina I.S."/>
            <person name="Thon M."/>
            <person name="Zeilinger S."/>
            <person name="Casas-Flores S."/>
            <person name="Horwitz B.A."/>
            <person name="Mukherjee P.K."/>
            <person name="Mukherjee M."/>
            <person name="Kredics L."/>
            <person name="Alcaraz L.D."/>
            <person name="Aerts A."/>
            <person name="Antal Z."/>
            <person name="Atanasova L."/>
            <person name="Cervantes-Badillo M.G."/>
            <person name="Challacombe J."/>
            <person name="Chertkov O."/>
            <person name="McCluskey K."/>
            <person name="Coulpier F."/>
            <person name="Deshpande N."/>
            <person name="von Doehren H."/>
            <person name="Ebbole D.J."/>
            <person name="Esquivel-Naranjo E.U."/>
            <person name="Fekete E."/>
            <person name="Flipphi M."/>
            <person name="Glaser F."/>
            <person name="Gomez-Rodriguez E.Y."/>
            <person name="Gruber S."/>
            <person name="Han C."/>
            <person name="Henrissat B."/>
            <person name="Hermosa R."/>
            <person name="Hernandez-Onate M."/>
            <person name="Karaffa L."/>
            <person name="Kosti I."/>
            <person name="Le Crom S."/>
            <person name="Lindquist E."/>
            <person name="Lucas S."/>
            <person name="Luebeck M."/>
            <person name="Luebeck P.S."/>
            <person name="Margeot A."/>
            <person name="Metz B."/>
            <person name="Misra M."/>
            <person name="Nevalainen H."/>
            <person name="Omann M."/>
            <person name="Packer N."/>
            <person name="Perrone G."/>
            <person name="Uresti-Rivera E.E."/>
            <person name="Salamov A."/>
            <person name="Schmoll M."/>
            <person name="Seiboth B."/>
            <person name="Shapiro H."/>
            <person name="Sukno S."/>
            <person name="Tamayo-Ramos J.A."/>
            <person name="Tisch D."/>
            <person name="Wiest A."/>
            <person name="Wilkinson H.H."/>
            <person name="Zhang M."/>
            <person name="Coutinho P.M."/>
            <person name="Kenerley C.M."/>
            <person name="Monte E."/>
            <person name="Baker S.E."/>
            <person name="Grigoriev I.V."/>
        </authorList>
    </citation>
    <scope>NUCLEOTIDE SEQUENCE [LARGE SCALE GENOMIC DNA]</scope>
    <source>
        <strain evidence="14">ATCC 20476 / IMI 206040</strain>
    </source>
</reference>
<evidence type="ECO:0000256" key="5">
    <source>
        <dbReference type="ARBA" id="ARBA00022989"/>
    </source>
</evidence>
<accession>G9NYW4</accession>
<evidence type="ECO:0000256" key="10">
    <source>
        <dbReference type="SAM" id="MobiDB-lite"/>
    </source>
</evidence>
<evidence type="ECO:0000256" key="3">
    <source>
        <dbReference type="ARBA" id="ARBA00022449"/>
    </source>
</evidence>
<evidence type="ECO:0000256" key="7">
    <source>
        <dbReference type="ARBA" id="ARBA00023065"/>
    </source>
</evidence>
<feature type="transmembrane region" description="Helical" evidence="11">
    <location>
        <begin position="65"/>
        <end position="82"/>
    </location>
</feature>
<feature type="compositionally biased region" description="Polar residues" evidence="10">
    <location>
        <begin position="319"/>
        <end position="338"/>
    </location>
</feature>
<dbReference type="HOGENOM" id="CLU_024407_1_0_1"/>
<dbReference type="eggNOG" id="ENOG502QU6S">
    <property type="taxonomic scope" value="Eukaryota"/>
</dbReference>
<feature type="region of interest" description="Disordered" evidence="10">
    <location>
        <begin position="319"/>
        <end position="344"/>
    </location>
</feature>
<dbReference type="OrthoDB" id="1288932at2759"/>
<evidence type="ECO:0000256" key="9">
    <source>
        <dbReference type="ARBA" id="ARBA00023201"/>
    </source>
</evidence>
<feature type="transmembrane region" description="Helical" evidence="11">
    <location>
        <begin position="12"/>
        <end position="28"/>
    </location>
</feature>
<dbReference type="PANTHER" id="PTHR43562:SF3">
    <property type="entry name" value="SODIUM ION_PROTON EXCHANGER (EUROFUNG)"/>
    <property type="match status" value="1"/>
</dbReference>
<dbReference type="Pfam" id="PF00999">
    <property type="entry name" value="Na_H_Exchanger"/>
    <property type="match status" value="1"/>
</dbReference>
<evidence type="ECO:0000256" key="8">
    <source>
        <dbReference type="ARBA" id="ARBA00023136"/>
    </source>
</evidence>
<evidence type="ECO:0000313" key="13">
    <source>
        <dbReference type="EMBL" id="EHK43734.1"/>
    </source>
</evidence>
<dbReference type="InterPro" id="IPR006153">
    <property type="entry name" value="Cation/H_exchanger_TM"/>
</dbReference>
<dbReference type="GO" id="GO:0015297">
    <property type="term" value="F:antiporter activity"/>
    <property type="evidence" value="ECO:0007669"/>
    <property type="project" value="UniProtKB-KW"/>
</dbReference>
<evidence type="ECO:0000256" key="1">
    <source>
        <dbReference type="ARBA" id="ARBA00004141"/>
    </source>
</evidence>
<keyword evidence="3" id="KW-0050">Antiport</keyword>
<feature type="transmembrane region" description="Helical" evidence="11">
    <location>
        <begin position="192"/>
        <end position="214"/>
    </location>
</feature>
<evidence type="ECO:0000256" key="11">
    <source>
        <dbReference type="SAM" id="Phobius"/>
    </source>
</evidence>
<dbReference type="OMA" id="TWAITLC"/>
<evidence type="ECO:0000256" key="4">
    <source>
        <dbReference type="ARBA" id="ARBA00022692"/>
    </source>
</evidence>
<keyword evidence="4 11" id="KW-0812">Transmembrane</keyword>
<comment type="subcellular location">
    <subcellularLocation>
        <location evidence="1">Membrane</location>
        <topology evidence="1">Multi-pass membrane protein</topology>
    </subcellularLocation>
</comment>
<evidence type="ECO:0000256" key="6">
    <source>
        <dbReference type="ARBA" id="ARBA00023053"/>
    </source>
</evidence>
<comment type="caution">
    <text evidence="13">The sequence shown here is derived from an EMBL/GenBank/DDBJ whole genome shotgun (WGS) entry which is preliminary data.</text>
</comment>
<dbReference type="Proteomes" id="UP000005426">
    <property type="component" value="Unassembled WGS sequence"/>
</dbReference>
<keyword evidence="6" id="KW-0915">Sodium</keyword>
<name>G9NYW4_HYPAI</name>
<dbReference type="KEGG" id="tatv:25779658"/>
<organism evidence="13 14">
    <name type="scientific">Hypocrea atroviridis (strain ATCC 20476 / IMI 206040)</name>
    <name type="common">Trichoderma atroviride</name>
    <dbReference type="NCBI Taxonomy" id="452589"/>
    <lineage>
        <taxon>Eukaryota</taxon>
        <taxon>Fungi</taxon>
        <taxon>Dikarya</taxon>
        <taxon>Ascomycota</taxon>
        <taxon>Pezizomycotina</taxon>
        <taxon>Sordariomycetes</taxon>
        <taxon>Hypocreomycetidae</taxon>
        <taxon>Hypocreales</taxon>
        <taxon>Hypocreaceae</taxon>
        <taxon>Trichoderma</taxon>
    </lineage>
</organism>
<keyword evidence="5 11" id="KW-1133">Transmembrane helix</keyword>
<evidence type="ECO:0000313" key="14">
    <source>
        <dbReference type="Proteomes" id="UP000005426"/>
    </source>
</evidence>
<feature type="domain" description="Cation/H+ exchanger transmembrane" evidence="12">
    <location>
        <begin position="40"/>
        <end position="280"/>
    </location>
</feature>
<feature type="compositionally biased region" description="Polar residues" evidence="10">
    <location>
        <begin position="447"/>
        <end position="475"/>
    </location>
</feature>
<keyword evidence="8 11" id="KW-0472">Membrane</keyword>
<sequence length="582" mass="62563">MAASLPYHEPDIVTILVQASFLLLLNITNFVLDRAVYCGLIGQIFIGVAWGTPGAKWLSTEAEEAVVQLGYLGLLLLVYEGGLSTSLKALGANLFLSSCIAITGISVPVGLSFILQELSDATPLQSFAAGAALCSTSLGTTFTVLRSTGLTRSRLGVVLTSAAMMDDVIGLVMVQVISNLGLSSTSISAVTIIRPLLVSLAFAVCAPLACVYMAKPLTLWLNSQRVRHPKGTINLLLSRERAPWIIHTCILTGSIAGSTYAGTSNLFAAYIAGASISWWDSEVPHLSCETSSTETTSTRTHSTENSFTAQSEVSEHLQTVNTETPSNVASETSENVTSEPREARSSGQAIFEQYYLQPLDRILKPFFFASIGFSIPITEMFDASVVWKGIVYTSLMMLGKLVCGIWLLRMPSLSSLLRRLTISMKHSSLQMSHFWGRFHTKPKVPCDSTSAPAGQSQGTSPTPQPSHETATQATLRHSDPEGAKPRSVYPAAIIGCAMTARGEIGFLISSIAESKKIFASTRADDGKNSEIFLIVTWAIMLCTIIGPLSLGLLVRRVKKLQHGAEKDGRLVRKDVLGVWGLP</sequence>
<proteinExistence type="predicted"/>
<feature type="transmembrane region" description="Helical" evidence="11">
    <location>
        <begin position="127"/>
        <end position="145"/>
    </location>
</feature>
<feature type="region of interest" description="Disordered" evidence="10">
    <location>
        <begin position="445"/>
        <end position="484"/>
    </location>
</feature>